<sequence>MNSLYGTVRLVSEDSLWFFGKLLFLYITIPITLVWLLIGYLFGLGDETVVSITGPAYFFAPIFAIAGFKSLYPIAIGLGSTRTQFLKVFYSVGLVSVVLSILFVNGLHGLLKAVFQQWDIDSNIFQLGLFLVNDYHFLTYLWIDLMFVLFLLGISFLLYSIKFRLGTRKSLFALMLLSLVTMFLYYGGYLTTSMDWFMELDLAALKMKLISLIGLSGIIALLVTYPIMRNASLKPKARKE</sequence>
<dbReference type="Proteomes" id="UP000239663">
    <property type="component" value="Unassembled WGS sequence"/>
</dbReference>
<keyword evidence="3" id="KW-1185">Reference proteome</keyword>
<dbReference type="OrthoDB" id="2649128at2"/>
<proteinExistence type="predicted"/>
<feature type="transmembrane region" description="Helical" evidence="1">
    <location>
        <begin position="137"/>
        <end position="159"/>
    </location>
</feature>
<feature type="transmembrane region" description="Helical" evidence="1">
    <location>
        <begin position="88"/>
        <end position="111"/>
    </location>
</feature>
<name>A0A2S7MWX4_9BACI</name>
<feature type="transmembrane region" description="Helical" evidence="1">
    <location>
        <begin position="56"/>
        <end position="76"/>
    </location>
</feature>
<gene>
    <name evidence="2" type="ORF">CYL18_14960</name>
</gene>
<evidence type="ECO:0000313" key="2">
    <source>
        <dbReference type="EMBL" id="PQD94331.1"/>
    </source>
</evidence>
<feature type="transmembrane region" description="Helical" evidence="1">
    <location>
        <begin position="171"/>
        <end position="189"/>
    </location>
</feature>
<keyword evidence="1" id="KW-0472">Membrane</keyword>
<feature type="transmembrane region" description="Helical" evidence="1">
    <location>
        <begin position="209"/>
        <end position="228"/>
    </location>
</feature>
<keyword evidence="1" id="KW-0812">Transmembrane</keyword>
<dbReference type="AlphaFoldDB" id="A0A2S7MWX4"/>
<organism evidence="2 3">
    <name type="scientific">Pradoshia eiseniae</name>
    <dbReference type="NCBI Taxonomy" id="2064768"/>
    <lineage>
        <taxon>Bacteria</taxon>
        <taxon>Bacillati</taxon>
        <taxon>Bacillota</taxon>
        <taxon>Bacilli</taxon>
        <taxon>Bacillales</taxon>
        <taxon>Bacillaceae</taxon>
        <taxon>Pradoshia</taxon>
    </lineage>
</organism>
<comment type="caution">
    <text evidence="2">The sequence shown here is derived from an EMBL/GenBank/DDBJ whole genome shotgun (WGS) entry which is preliminary data.</text>
</comment>
<reference evidence="2 3" key="1">
    <citation type="submission" date="2017-12" db="EMBL/GenBank/DDBJ databases">
        <title>Taxonomic description and draft genome of Pradoshia cofamensis Gen. nov., sp. nov., a thermotolerant bacillale isolated from anterior gut of earthworm Eisenia fetida.</title>
        <authorList>
            <person name="Saha T."/>
            <person name="Chakraborty R."/>
        </authorList>
    </citation>
    <scope>NUCLEOTIDE SEQUENCE [LARGE SCALE GENOMIC DNA]</scope>
    <source>
        <strain evidence="2 3">EAG3</strain>
    </source>
</reference>
<dbReference type="RefSeq" id="WP_104850332.1">
    <property type="nucleotide sequence ID" value="NZ_PKOZ01000011.1"/>
</dbReference>
<keyword evidence="1" id="KW-1133">Transmembrane helix</keyword>
<feature type="transmembrane region" description="Helical" evidence="1">
    <location>
        <begin position="23"/>
        <end position="44"/>
    </location>
</feature>
<dbReference type="EMBL" id="PKOZ01000011">
    <property type="protein sequence ID" value="PQD94331.1"/>
    <property type="molecule type" value="Genomic_DNA"/>
</dbReference>
<evidence type="ECO:0000256" key="1">
    <source>
        <dbReference type="SAM" id="Phobius"/>
    </source>
</evidence>
<protein>
    <submittedName>
        <fullName evidence="2">Uncharacterized protein</fullName>
    </submittedName>
</protein>
<accession>A0A2S7MWX4</accession>
<evidence type="ECO:0000313" key="3">
    <source>
        <dbReference type="Proteomes" id="UP000239663"/>
    </source>
</evidence>